<protein>
    <submittedName>
        <fullName evidence="2">Uncharacterized protein</fullName>
    </submittedName>
</protein>
<name>J3LB93_ORYBR</name>
<feature type="compositionally biased region" description="Polar residues" evidence="1">
    <location>
        <begin position="80"/>
        <end position="100"/>
    </location>
</feature>
<feature type="compositionally biased region" description="Gly residues" evidence="1">
    <location>
        <begin position="203"/>
        <end position="215"/>
    </location>
</feature>
<organism evidence="2">
    <name type="scientific">Oryza brachyantha</name>
    <name type="common">malo sina</name>
    <dbReference type="NCBI Taxonomy" id="4533"/>
    <lineage>
        <taxon>Eukaryota</taxon>
        <taxon>Viridiplantae</taxon>
        <taxon>Streptophyta</taxon>
        <taxon>Embryophyta</taxon>
        <taxon>Tracheophyta</taxon>
        <taxon>Spermatophyta</taxon>
        <taxon>Magnoliopsida</taxon>
        <taxon>Liliopsida</taxon>
        <taxon>Poales</taxon>
        <taxon>Poaceae</taxon>
        <taxon>BOP clade</taxon>
        <taxon>Oryzoideae</taxon>
        <taxon>Oryzeae</taxon>
        <taxon>Oryzinae</taxon>
        <taxon>Oryza</taxon>
    </lineage>
</organism>
<feature type="compositionally biased region" description="Low complexity" evidence="1">
    <location>
        <begin position="37"/>
        <end position="51"/>
    </location>
</feature>
<dbReference type="Proteomes" id="UP000006038">
    <property type="component" value="Unassembled WGS sequence"/>
</dbReference>
<evidence type="ECO:0000313" key="3">
    <source>
        <dbReference type="Proteomes" id="UP000006038"/>
    </source>
</evidence>
<dbReference type="AlphaFoldDB" id="J3LB93"/>
<proteinExistence type="predicted"/>
<reference evidence="2" key="1">
    <citation type="submission" date="2013-04" db="UniProtKB">
        <authorList>
            <consortium name="EnsemblPlants"/>
        </authorList>
    </citation>
    <scope>IDENTIFICATION</scope>
</reference>
<dbReference type="EnsemblPlants" id="OB02G19100.1">
    <property type="protein sequence ID" value="OB02G19100.1"/>
    <property type="gene ID" value="OB02G19100"/>
</dbReference>
<evidence type="ECO:0000256" key="1">
    <source>
        <dbReference type="SAM" id="MobiDB-lite"/>
    </source>
</evidence>
<dbReference type="HOGENOM" id="CLU_1172228_0_0_1"/>
<dbReference type="Gramene" id="OB02G19100.1">
    <property type="protein sequence ID" value="OB02G19100.1"/>
    <property type="gene ID" value="OB02G19100"/>
</dbReference>
<sequence>MPAARRYCRPVSTRCPYTGKVLSLKASGTSALRRDTPPGSSRGSGRARYSPVAAPSCSSTVRLMTDIAARLLGKKMYPGTPSSSATDSAAEQKKSGTSAASRRMDRSISRRCGRQRWTSSISNVSRGVSAGRSSRGNAGSTAVATEAGSEDSTAERAAGAAGSAKGTSAGAARPGCLRTRRASSASGMRWPAPGLASSTTCGRGAGASGRAGVGANGSIDRGVVMPQAPWRRFSIPR</sequence>
<keyword evidence="3" id="KW-1185">Reference proteome</keyword>
<feature type="region of interest" description="Disordered" evidence="1">
    <location>
        <begin position="76"/>
        <end position="221"/>
    </location>
</feature>
<accession>J3LB93</accession>
<evidence type="ECO:0000313" key="2">
    <source>
        <dbReference type="EnsemblPlants" id="OB02G19100.1"/>
    </source>
</evidence>
<feature type="region of interest" description="Disordered" evidence="1">
    <location>
        <begin position="26"/>
        <end position="55"/>
    </location>
</feature>
<feature type="compositionally biased region" description="Low complexity" evidence="1">
    <location>
        <begin position="155"/>
        <end position="173"/>
    </location>
</feature>
<feature type="compositionally biased region" description="Low complexity" evidence="1">
    <location>
        <begin position="122"/>
        <end position="140"/>
    </location>
</feature>